<comment type="caution">
    <text evidence="1">The sequence shown here is derived from an EMBL/GenBank/DDBJ whole genome shotgun (WGS) entry which is preliminary data.</text>
</comment>
<keyword evidence="2" id="KW-1185">Reference proteome</keyword>
<dbReference type="Proteomes" id="UP001177140">
    <property type="component" value="Unassembled WGS sequence"/>
</dbReference>
<sequence>MTKSSKMTKSSNVEVIVDHMIDYMITDKYSLCKTEIASRCVELAEQFAPSTQTIFAEGFGEDDEGADSQFEILSCGVLSAHNGRTQVTVWFSASHLLNSGGVWDGRWKIFCFVHHWETV</sequence>
<proteinExistence type="predicted"/>
<dbReference type="AlphaFoldDB" id="A0AA41RUP0"/>
<organism evidence="1 2">
    <name type="scientific">Papaver nudicaule</name>
    <name type="common">Iceland poppy</name>
    <dbReference type="NCBI Taxonomy" id="74823"/>
    <lineage>
        <taxon>Eukaryota</taxon>
        <taxon>Viridiplantae</taxon>
        <taxon>Streptophyta</taxon>
        <taxon>Embryophyta</taxon>
        <taxon>Tracheophyta</taxon>
        <taxon>Spermatophyta</taxon>
        <taxon>Magnoliopsida</taxon>
        <taxon>Ranunculales</taxon>
        <taxon>Papaveraceae</taxon>
        <taxon>Papaveroideae</taxon>
        <taxon>Papaver</taxon>
    </lineage>
</organism>
<reference evidence="1" key="1">
    <citation type="submission" date="2022-03" db="EMBL/GenBank/DDBJ databases">
        <title>A functionally conserved STORR gene fusion in Papaver species that diverged 16.8 million years ago.</title>
        <authorList>
            <person name="Catania T."/>
        </authorList>
    </citation>
    <scope>NUCLEOTIDE SEQUENCE</scope>
    <source>
        <strain evidence="1">S-191538</strain>
    </source>
</reference>
<dbReference type="EMBL" id="JAJJMA010062197">
    <property type="protein sequence ID" value="MCL7026889.1"/>
    <property type="molecule type" value="Genomic_DNA"/>
</dbReference>
<accession>A0AA41RUP0</accession>
<evidence type="ECO:0000313" key="1">
    <source>
        <dbReference type="EMBL" id="MCL7026889.1"/>
    </source>
</evidence>
<name>A0AA41RUP0_PAPNU</name>
<protein>
    <submittedName>
        <fullName evidence="1">Uncharacterized protein</fullName>
    </submittedName>
</protein>
<evidence type="ECO:0000313" key="2">
    <source>
        <dbReference type="Proteomes" id="UP001177140"/>
    </source>
</evidence>
<gene>
    <name evidence="1" type="ORF">MKW94_029123</name>
</gene>